<proteinExistence type="predicted"/>
<comment type="caution">
    <text evidence="1">The sequence shown here is derived from an EMBL/GenBank/DDBJ whole genome shotgun (WGS) entry which is preliminary data.</text>
</comment>
<sequence>MALQLQSHLQKKEYMLLARSEDIAEFIVSQLKLHPRVYVKTASMIAINPFSLVNM</sequence>
<reference evidence="1 2" key="1">
    <citation type="submission" date="2020-08" db="EMBL/GenBank/DDBJ databases">
        <title>Genomic Encyclopedia of Type Strains, Phase III (KMG-III): the genomes of soil and plant-associated and newly described type strains.</title>
        <authorList>
            <person name="Whitman W."/>
        </authorList>
    </citation>
    <scope>NUCLEOTIDE SEQUENCE [LARGE SCALE GENOMIC DNA]</scope>
    <source>
        <strain evidence="1 2">CECT 8693</strain>
    </source>
</reference>
<protein>
    <submittedName>
        <fullName evidence="1">Uncharacterized protein</fullName>
    </submittedName>
</protein>
<name>A0A7W3XQX0_9BACL</name>
<dbReference type="AlphaFoldDB" id="A0A7W3XQX0"/>
<dbReference type="RefSeq" id="WP_182535043.1">
    <property type="nucleotide sequence ID" value="NZ_JACJIP010000007.1"/>
</dbReference>
<dbReference type="EMBL" id="JACJIP010000007">
    <property type="protein sequence ID" value="MBA9084948.1"/>
    <property type="molecule type" value="Genomic_DNA"/>
</dbReference>
<organism evidence="1 2">
    <name type="scientific">Fontibacillus solani</name>
    <dbReference type="NCBI Taxonomy" id="1572857"/>
    <lineage>
        <taxon>Bacteria</taxon>
        <taxon>Bacillati</taxon>
        <taxon>Bacillota</taxon>
        <taxon>Bacilli</taxon>
        <taxon>Bacillales</taxon>
        <taxon>Paenibacillaceae</taxon>
        <taxon>Fontibacillus</taxon>
    </lineage>
</organism>
<accession>A0A7W3XQX0</accession>
<gene>
    <name evidence="1" type="ORF">FHR92_001410</name>
</gene>
<keyword evidence="2" id="KW-1185">Reference proteome</keyword>
<dbReference type="Proteomes" id="UP000567067">
    <property type="component" value="Unassembled WGS sequence"/>
</dbReference>
<evidence type="ECO:0000313" key="2">
    <source>
        <dbReference type="Proteomes" id="UP000567067"/>
    </source>
</evidence>
<evidence type="ECO:0000313" key="1">
    <source>
        <dbReference type="EMBL" id="MBA9084948.1"/>
    </source>
</evidence>